<proteinExistence type="predicted"/>
<evidence type="ECO:0000313" key="3">
    <source>
        <dbReference type="Proteomes" id="UP000193467"/>
    </source>
</evidence>
<dbReference type="AlphaFoldDB" id="A0A1Y2G4T8"/>
<name>A0A1Y2G4T8_9BASI</name>
<dbReference type="InParanoid" id="A0A1Y2G4T8"/>
<accession>A0A1Y2G4T8</accession>
<protein>
    <submittedName>
        <fullName evidence="2">Uncharacterized protein</fullName>
    </submittedName>
</protein>
<sequence>MAGGRRNHKRPRYPPPPVQPLPLAPGANRFQPSEAYLARLGQQSLPNLAPATAPAFWPPTPAADQLTGPAQPSAAARWVEEQERVHETTGFAPPPSAPPSASGDVEHRPESVPNLCPSSTMKSTMSCMTSFTAMAQDIAQEMGKRRLARKILNRSFLHAFHPPPTQQSFIPSTKPRRARLPSILHWNPATNDHQSTTLLSSLPRTTIRTLPTSQRRS</sequence>
<feature type="region of interest" description="Disordered" evidence="1">
    <location>
        <begin position="1"/>
        <end position="120"/>
    </location>
</feature>
<organism evidence="2 3">
    <name type="scientific">Leucosporidium creatinivorum</name>
    <dbReference type="NCBI Taxonomy" id="106004"/>
    <lineage>
        <taxon>Eukaryota</taxon>
        <taxon>Fungi</taxon>
        <taxon>Dikarya</taxon>
        <taxon>Basidiomycota</taxon>
        <taxon>Pucciniomycotina</taxon>
        <taxon>Microbotryomycetes</taxon>
        <taxon>Leucosporidiales</taxon>
        <taxon>Leucosporidium</taxon>
    </lineage>
</organism>
<evidence type="ECO:0000256" key="1">
    <source>
        <dbReference type="SAM" id="MobiDB-lite"/>
    </source>
</evidence>
<evidence type="ECO:0000313" key="2">
    <source>
        <dbReference type="EMBL" id="ORY91800.1"/>
    </source>
</evidence>
<reference evidence="2 3" key="1">
    <citation type="submission" date="2016-07" db="EMBL/GenBank/DDBJ databases">
        <title>Pervasive Adenine N6-methylation of Active Genes in Fungi.</title>
        <authorList>
            <consortium name="DOE Joint Genome Institute"/>
            <person name="Mondo S.J."/>
            <person name="Dannebaum R.O."/>
            <person name="Kuo R.C."/>
            <person name="Labutti K."/>
            <person name="Haridas S."/>
            <person name="Kuo A."/>
            <person name="Salamov A."/>
            <person name="Ahrendt S.R."/>
            <person name="Lipzen A."/>
            <person name="Sullivan W."/>
            <person name="Andreopoulos W.B."/>
            <person name="Clum A."/>
            <person name="Lindquist E."/>
            <person name="Daum C."/>
            <person name="Ramamoorthy G.K."/>
            <person name="Gryganskyi A."/>
            <person name="Culley D."/>
            <person name="Magnuson J.K."/>
            <person name="James T.Y."/>
            <person name="O'Malley M.A."/>
            <person name="Stajich J.E."/>
            <person name="Spatafora J.W."/>
            <person name="Visel A."/>
            <person name="Grigoriev I.V."/>
        </authorList>
    </citation>
    <scope>NUCLEOTIDE SEQUENCE [LARGE SCALE GENOMIC DNA]</scope>
    <source>
        <strain evidence="2 3">62-1032</strain>
    </source>
</reference>
<feature type="compositionally biased region" description="Basic and acidic residues" evidence="1">
    <location>
        <begin position="78"/>
        <end position="87"/>
    </location>
</feature>
<comment type="caution">
    <text evidence="2">The sequence shown here is derived from an EMBL/GenBank/DDBJ whole genome shotgun (WGS) entry which is preliminary data.</text>
</comment>
<keyword evidence="3" id="KW-1185">Reference proteome</keyword>
<feature type="compositionally biased region" description="Basic residues" evidence="1">
    <location>
        <begin position="1"/>
        <end position="12"/>
    </location>
</feature>
<gene>
    <name evidence="2" type="ORF">BCR35DRAFT_77068</name>
</gene>
<feature type="compositionally biased region" description="Pro residues" evidence="1">
    <location>
        <begin position="13"/>
        <end position="23"/>
    </location>
</feature>
<dbReference type="Proteomes" id="UP000193467">
    <property type="component" value="Unassembled WGS sequence"/>
</dbReference>
<dbReference type="EMBL" id="MCGR01000002">
    <property type="protein sequence ID" value="ORY91800.1"/>
    <property type="molecule type" value="Genomic_DNA"/>
</dbReference>